<dbReference type="InterPro" id="IPR016030">
    <property type="entry name" value="CblAdoTrfase-like"/>
</dbReference>
<evidence type="ECO:0000256" key="4">
    <source>
        <dbReference type="RuleBase" id="RU366026"/>
    </source>
</evidence>
<comment type="caution">
    <text evidence="6">The sequence shown here is derived from an EMBL/GenBank/DDBJ whole genome shotgun (WGS) entry which is preliminary data.</text>
</comment>
<dbReference type="EC" id="2.5.1.17" evidence="4"/>
<feature type="domain" description="Cobalamin adenosyltransferase-like" evidence="5">
    <location>
        <begin position="3"/>
        <end position="162"/>
    </location>
</feature>
<comment type="pathway">
    <text evidence="4">Cofactor biosynthesis; adenosylcobalamin biosynthesis; adenosylcobalamin from cob(II)yrinate a,c-diamide: step 2/7.</text>
</comment>
<dbReference type="InterPro" id="IPR036451">
    <property type="entry name" value="CblAdoTrfase-like_sf"/>
</dbReference>
<evidence type="ECO:0000256" key="3">
    <source>
        <dbReference type="ARBA" id="ARBA00022840"/>
    </source>
</evidence>
<comment type="catalytic activity">
    <reaction evidence="4">
        <text>2 cob(II)alamin + reduced [electron-transfer flavoprotein] + 2 ATP = 2 adenosylcob(III)alamin + 2 triphosphate + oxidized [electron-transfer flavoprotein] + 3 H(+)</text>
        <dbReference type="Rhea" id="RHEA:28671"/>
        <dbReference type="Rhea" id="RHEA-COMP:10685"/>
        <dbReference type="Rhea" id="RHEA-COMP:10686"/>
        <dbReference type="ChEBI" id="CHEBI:15378"/>
        <dbReference type="ChEBI" id="CHEBI:16304"/>
        <dbReference type="ChEBI" id="CHEBI:18036"/>
        <dbReference type="ChEBI" id="CHEBI:18408"/>
        <dbReference type="ChEBI" id="CHEBI:30616"/>
        <dbReference type="ChEBI" id="CHEBI:57692"/>
        <dbReference type="ChEBI" id="CHEBI:58307"/>
        <dbReference type="EC" id="2.5.1.17"/>
    </reaction>
</comment>
<reference evidence="6" key="1">
    <citation type="journal article" date="2021" name="PeerJ">
        <title>Extensive microbial diversity within the chicken gut microbiome revealed by metagenomics and culture.</title>
        <authorList>
            <person name="Gilroy R."/>
            <person name="Ravi A."/>
            <person name="Getino M."/>
            <person name="Pursley I."/>
            <person name="Horton D.L."/>
            <person name="Alikhan N.F."/>
            <person name="Baker D."/>
            <person name="Gharbi K."/>
            <person name="Hall N."/>
            <person name="Watson M."/>
            <person name="Adriaenssens E.M."/>
            <person name="Foster-Nyarko E."/>
            <person name="Jarju S."/>
            <person name="Secka A."/>
            <person name="Antonio M."/>
            <person name="Oren A."/>
            <person name="Chaudhuri R.R."/>
            <person name="La Ragione R."/>
            <person name="Hildebrand F."/>
            <person name="Pallen M.J."/>
        </authorList>
    </citation>
    <scope>NUCLEOTIDE SEQUENCE</scope>
    <source>
        <strain evidence="6">Gambia16-554</strain>
    </source>
</reference>
<dbReference type="NCBIfam" id="TIGR00636">
    <property type="entry name" value="PduO_Nterm"/>
    <property type="match status" value="1"/>
</dbReference>
<keyword evidence="2 4" id="KW-0547">Nucleotide-binding</keyword>
<evidence type="ECO:0000256" key="2">
    <source>
        <dbReference type="ARBA" id="ARBA00022741"/>
    </source>
</evidence>
<dbReference type="Proteomes" id="UP000824115">
    <property type="component" value="Unassembled WGS sequence"/>
</dbReference>
<dbReference type="GO" id="GO:0008817">
    <property type="term" value="F:corrinoid adenosyltransferase activity"/>
    <property type="evidence" value="ECO:0007669"/>
    <property type="project" value="UniProtKB-UniRule"/>
</dbReference>
<evidence type="ECO:0000259" key="5">
    <source>
        <dbReference type="Pfam" id="PF01923"/>
    </source>
</evidence>
<dbReference type="EMBL" id="DXAW01000024">
    <property type="protein sequence ID" value="HIZ85032.1"/>
    <property type="molecule type" value="Genomic_DNA"/>
</dbReference>
<dbReference type="SUPFAM" id="SSF89028">
    <property type="entry name" value="Cobalamin adenosyltransferase-like"/>
    <property type="match status" value="1"/>
</dbReference>
<evidence type="ECO:0000313" key="6">
    <source>
        <dbReference type="EMBL" id="HIZ85032.1"/>
    </source>
</evidence>
<comment type="catalytic activity">
    <reaction evidence="4">
        <text>2 cob(II)yrinate a,c diamide + reduced [electron-transfer flavoprotein] + 2 ATP = 2 adenosylcob(III)yrinate a,c-diamide + 2 triphosphate + oxidized [electron-transfer flavoprotein] + 3 H(+)</text>
        <dbReference type="Rhea" id="RHEA:11528"/>
        <dbReference type="Rhea" id="RHEA-COMP:10685"/>
        <dbReference type="Rhea" id="RHEA-COMP:10686"/>
        <dbReference type="ChEBI" id="CHEBI:15378"/>
        <dbReference type="ChEBI" id="CHEBI:18036"/>
        <dbReference type="ChEBI" id="CHEBI:30616"/>
        <dbReference type="ChEBI" id="CHEBI:57692"/>
        <dbReference type="ChEBI" id="CHEBI:58307"/>
        <dbReference type="ChEBI" id="CHEBI:58503"/>
        <dbReference type="ChEBI" id="CHEBI:58537"/>
        <dbReference type="EC" id="2.5.1.17"/>
    </reaction>
</comment>
<proteinExistence type="inferred from homology"/>
<name>A0A9D2GMY1_9BACT</name>
<dbReference type="Gene3D" id="1.20.1200.10">
    <property type="entry name" value="Cobalamin adenosyltransferase-like"/>
    <property type="match status" value="1"/>
</dbReference>
<dbReference type="GO" id="GO:0009236">
    <property type="term" value="P:cobalamin biosynthetic process"/>
    <property type="evidence" value="ECO:0007669"/>
    <property type="project" value="UniProtKB-UniRule"/>
</dbReference>
<sequence length="176" mass="19786">MKIYTKTGDTGETSLVGGRRVSKASERVCAYGDLDELISYIALLRCHIEAEDAVLRQIQAALMTASAHVASDVENPRLTPFPEDGIQTLEKEIDRMSGEMPPMKSFVLPSRPVSAAHCHVARCICRRSERSCVALGDDRPDMVAVLRYLNRLSDYLFTLGRMECHRHNISEDFWID</sequence>
<accession>A0A9D2GMY1</accession>
<reference evidence="6" key="2">
    <citation type="submission" date="2021-04" db="EMBL/GenBank/DDBJ databases">
        <authorList>
            <person name="Gilroy R."/>
        </authorList>
    </citation>
    <scope>NUCLEOTIDE SEQUENCE</scope>
    <source>
        <strain evidence="6">Gambia16-554</strain>
    </source>
</reference>
<evidence type="ECO:0000256" key="1">
    <source>
        <dbReference type="ARBA" id="ARBA00022679"/>
    </source>
</evidence>
<keyword evidence="3 4" id="KW-0067">ATP-binding</keyword>
<keyword evidence="4" id="KW-0169">Cobalamin biosynthesis</keyword>
<dbReference type="InterPro" id="IPR029499">
    <property type="entry name" value="PduO-typ"/>
</dbReference>
<protein>
    <recommendedName>
        <fullName evidence="4">Corrinoid adenosyltransferase</fullName>
        <ecNumber evidence="4">2.5.1.17</ecNumber>
    </recommendedName>
    <alternativeName>
        <fullName evidence="4">Cob(II)alamin adenosyltransferase</fullName>
    </alternativeName>
    <alternativeName>
        <fullName evidence="4">Cob(II)yrinic acid a,c-diamide adenosyltransferase</fullName>
    </alternativeName>
    <alternativeName>
        <fullName evidence="4">Cobinamide/cobalamin adenosyltransferase</fullName>
    </alternativeName>
</protein>
<dbReference type="AlphaFoldDB" id="A0A9D2GMY1"/>
<gene>
    <name evidence="6" type="ORF">IAC04_00880</name>
</gene>
<comment type="similarity">
    <text evidence="4">Belongs to the Cob(I)alamin adenosyltransferase family.</text>
</comment>
<dbReference type="PANTHER" id="PTHR12213">
    <property type="entry name" value="CORRINOID ADENOSYLTRANSFERASE"/>
    <property type="match status" value="1"/>
</dbReference>
<keyword evidence="1 4" id="KW-0808">Transferase</keyword>
<evidence type="ECO:0000313" key="7">
    <source>
        <dbReference type="Proteomes" id="UP000824115"/>
    </source>
</evidence>
<dbReference type="PANTHER" id="PTHR12213:SF0">
    <property type="entry name" value="CORRINOID ADENOSYLTRANSFERASE MMAB"/>
    <property type="match status" value="1"/>
</dbReference>
<dbReference type="Pfam" id="PF01923">
    <property type="entry name" value="Cob_adeno_trans"/>
    <property type="match status" value="1"/>
</dbReference>
<dbReference type="GO" id="GO:0005524">
    <property type="term" value="F:ATP binding"/>
    <property type="evidence" value="ECO:0007669"/>
    <property type="project" value="UniProtKB-UniRule"/>
</dbReference>
<organism evidence="6 7">
    <name type="scientific">Candidatus Coprenecus stercoravium</name>
    <dbReference type="NCBI Taxonomy" id="2840735"/>
    <lineage>
        <taxon>Bacteria</taxon>
        <taxon>Pseudomonadati</taxon>
        <taxon>Bacteroidota</taxon>
        <taxon>Bacteroidia</taxon>
        <taxon>Bacteroidales</taxon>
        <taxon>Rikenellaceae</taxon>
        <taxon>Rikenellaceae incertae sedis</taxon>
        <taxon>Candidatus Coprenecus</taxon>
    </lineage>
</organism>